<dbReference type="Pfam" id="PF00582">
    <property type="entry name" value="Usp"/>
    <property type="match status" value="2"/>
</dbReference>
<dbReference type="GO" id="GO:0015297">
    <property type="term" value="F:antiporter activity"/>
    <property type="evidence" value="ECO:0007669"/>
    <property type="project" value="UniProtKB-KW"/>
</dbReference>
<dbReference type="EMBL" id="NTFS01000174">
    <property type="protein sequence ID" value="PAX53068.1"/>
    <property type="molecule type" value="Genomic_DNA"/>
</dbReference>
<keyword evidence="6 9" id="KW-1133">Transmembrane helix</keyword>
<dbReference type="OrthoDB" id="9793589at2"/>
<dbReference type="Proteomes" id="UP000218238">
    <property type="component" value="Unassembled WGS sequence"/>
</dbReference>
<sequence>MEFISQLLALEPTTKVLGKESIVPFAILLVVILVVPIIFERLRLPGMVGLLIAGVILGPHGWNLINSNSTMMKLLSEIGLVYLMFVAGLEIDINQFRHTTNRSLGFGSFSFGVPLVVGIFVGRIFGFDWNASIFIGSLFASHTLLAYPIINRLGVVNNEAVTVTVGATVFTDISALLLLAVCIAVHTGQLNHANLIILLGWLTIYATVVLVGFDWVGKEFFKRSGEDEGNQFLFVLLAVFLAAVGAQLIGIEKIVGAFLAGLAVNETLGEGPVKEKVVFVGNALFIPIFFVNLGLLVNLAVLTRNTNAVQLTLFIVAGLIISKFIAALIAKLIYHYNWQEAVTMWSLSIPQVGATLAATLVGYRTGVLSETLLTSIIILMLVTSTLGPLITSRVAVGLSLNSSLTKIQPAVQPVYPSMGSGSDRTKIVVPIHNPQTQQYLIEMAALLAKQSNGKIIPLAIATATAHMDAPQLEVSLQRSERLLAKANALSRVLSVDSDPLLRIDDGFAPGISRAAREQKASLIVMGWGKRTGLRAKLFGNVIDSVLWSSHCPVAVTRLVESPNKVQRILVPIENLMSPTLQPIHFAQILAEANQAQVTVLNICERRTSSSKIAARRSQLALLVSKLAPSNPPDIQIIAHENVTQAILQAARLYDLVVLPFIRSSTIPGGLVISDVTTQLARQLSCSIVMLGEPQRGQPVVVPSGVVSTTVIV</sequence>
<keyword evidence="5 9" id="KW-0812">Transmembrane</keyword>
<dbReference type="GO" id="GO:0016020">
    <property type="term" value="C:membrane"/>
    <property type="evidence" value="ECO:0007669"/>
    <property type="project" value="UniProtKB-SubCell"/>
</dbReference>
<feature type="domain" description="UspA" evidence="10">
    <location>
        <begin position="425"/>
        <end position="557"/>
    </location>
</feature>
<gene>
    <name evidence="12" type="ORF">CK510_15970</name>
</gene>
<evidence type="ECO:0000256" key="1">
    <source>
        <dbReference type="ARBA" id="ARBA00004141"/>
    </source>
</evidence>
<feature type="transmembrane region" description="Helical" evidence="9">
    <location>
        <begin position="313"/>
        <end position="336"/>
    </location>
</feature>
<dbReference type="PANTHER" id="PTHR43562">
    <property type="entry name" value="NAPA-TYPE SODIUM/HYDROGEN ANTIPORTER"/>
    <property type="match status" value="1"/>
</dbReference>
<feature type="transmembrane region" description="Helical" evidence="9">
    <location>
        <begin position="233"/>
        <end position="259"/>
    </location>
</feature>
<feature type="transmembrane region" description="Helical" evidence="9">
    <location>
        <begin position="46"/>
        <end position="65"/>
    </location>
</feature>
<evidence type="ECO:0000256" key="6">
    <source>
        <dbReference type="ARBA" id="ARBA00022989"/>
    </source>
</evidence>
<dbReference type="SUPFAM" id="SSF52402">
    <property type="entry name" value="Adenine nucleotide alpha hydrolases-like"/>
    <property type="match status" value="2"/>
</dbReference>
<comment type="subcellular location">
    <subcellularLocation>
        <location evidence="1">Membrane</location>
        <topology evidence="1">Multi-pass membrane protein</topology>
    </subcellularLocation>
</comment>
<dbReference type="InterPro" id="IPR006016">
    <property type="entry name" value="UspA"/>
</dbReference>
<evidence type="ECO:0000256" key="8">
    <source>
        <dbReference type="ARBA" id="ARBA00023136"/>
    </source>
</evidence>
<feature type="transmembrane region" description="Helical" evidence="9">
    <location>
        <begin position="279"/>
        <end position="301"/>
    </location>
</feature>
<feature type="transmembrane region" description="Helical" evidence="9">
    <location>
        <begin position="22"/>
        <end position="39"/>
    </location>
</feature>
<feature type="transmembrane region" description="Helical" evidence="9">
    <location>
        <begin position="192"/>
        <end position="213"/>
    </location>
</feature>
<evidence type="ECO:0000256" key="5">
    <source>
        <dbReference type="ARBA" id="ARBA00022692"/>
    </source>
</evidence>
<feature type="domain" description="Cation/H+ exchanger transmembrane" evidence="11">
    <location>
        <begin position="30"/>
        <end position="394"/>
    </location>
</feature>
<accession>A0A2A2THG2</accession>
<dbReference type="Gene3D" id="3.40.50.12370">
    <property type="match status" value="1"/>
</dbReference>
<feature type="transmembrane region" description="Helical" evidence="9">
    <location>
        <begin position="71"/>
        <end position="91"/>
    </location>
</feature>
<feature type="transmembrane region" description="Helical" evidence="9">
    <location>
        <begin position="131"/>
        <end position="150"/>
    </location>
</feature>
<dbReference type="GO" id="GO:1902600">
    <property type="term" value="P:proton transmembrane transport"/>
    <property type="evidence" value="ECO:0007669"/>
    <property type="project" value="InterPro"/>
</dbReference>
<keyword evidence="8 9" id="KW-0472">Membrane</keyword>
<keyword evidence="7" id="KW-0406">Ion transport</keyword>
<feature type="transmembrane region" description="Helical" evidence="9">
    <location>
        <begin position="372"/>
        <end position="390"/>
    </location>
</feature>
<feature type="transmembrane region" description="Helical" evidence="9">
    <location>
        <begin position="162"/>
        <end position="186"/>
    </location>
</feature>
<keyword evidence="3" id="KW-0813">Transport</keyword>
<dbReference type="RefSeq" id="WP_095722642.1">
    <property type="nucleotide sequence ID" value="NZ_NTFS01000174.1"/>
</dbReference>
<evidence type="ECO:0000259" key="10">
    <source>
        <dbReference type="Pfam" id="PF00582"/>
    </source>
</evidence>
<dbReference type="InterPro" id="IPR038770">
    <property type="entry name" value="Na+/solute_symporter_sf"/>
</dbReference>
<reference evidence="12 13" key="1">
    <citation type="submission" date="2017-08" db="EMBL/GenBank/DDBJ databases">
        <title>Draft genome sequence of filamentous cyanobacterium Calothrix elsteri CCALA 953.</title>
        <authorList>
            <person name="Gagunashvili A.N."/>
            <person name="Elster J."/>
            <person name="Andresson O.S."/>
        </authorList>
    </citation>
    <scope>NUCLEOTIDE SEQUENCE [LARGE SCALE GENOMIC DNA]</scope>
    <source>
        <strain evidence="12 13">CCALA 953</strain>
    </source>
</reference>
<evidence type="ECO:0000256" key="7">
    <source>
        <dbReference type="ARBA" id="ARBA00023065"/>
    </source>
</evidence>
<protein>
    <submittedName>
        <fullName evidence="12">Sodium:proton antiporter</fullName>
    </submittedName>
</protein>
<evidence type="ECO:0000256" key="3">
    <source>
        <dbReference type="ARBA" id="ARBA00022448"/>
    </source>
</evidence>
<comment type="caution">
    <text evidence="12">The sequence shown here is derived from an EMBL/GenBank/DDBJ whole genome shotgun (WGS) entry which is preliminary data.</text>
</comment>
<evidence type="ECO:0000313" key="13">
    <source>
        <dbReference type="Proteomes" id="UP000218238"/>
    </source>
</evidence>
<comment type="similarity">
    <text evidence="2">Belongs to the monovalent cation:proton antiporter 2 (CPA2) transporter (TC 2.A.37) family.</text>
</comment>
<dbReference type="Gene3D" id="1.20.1530.20">
    <property type="match status" value="1"/>
</dbReference>
<feature type="transmembrane region" description="Helical" evidence="9">
    <location>
        <begin position="342"/>
        <end position="363"/>
    </location>
</feature>
<dbReference type="InterPro" id="IPR006153">
    <property type="entry name" value="Cation/H_exchanger_TM"/>
</dbReference>
<evidence type="ECO:0000259" key="11">
    <source>
        <dbReference type="Pfam" id="PF00999"/>
    </source>
</evidence>
<feature type="transmembrane region" description="Helical" evidence="9">
    <location>
        <begin position="103"/>
        <end position="125"/>
    </location>
</feature>
<evidence type="ECO:0000256" key="4">
    <source>
        <dbReference type="ARBA" id="ARBA00022449"/>
    </source>
</evidence>
<dbReference type="Pfam" id="PF00999">
    <property type="entry name" value="Na_H_Exchanger"/>
    <property type="match status" value="1"/>
</dbReference>
<organism evidence="12 13">
    <name type="scientific">Brunnivagina elsteri CCALA 953</name>
    <dbReference type="NCBI Taxonomy" id="987040"/>
    <lineage>
        <taxon>Bacteria</taxon>
        <taxon>Bacillati</taxon>
        <taxon>Cyanobacteriota</taxon>
        <taxon>Cyanophyceae</taxon>
        <taxon>Nostocales</taxon>
        <taxon>Calotrichaceae</taxon>
        <taxon>Brunnivagina</taxon>
    </lineage>
</organism>
<dbReference type="PANTHER" id="PTHR43562:SF4">
    <property type="entry name" value="NA(+)_H(+) ANTIPORTER NHAS5"/>
    <property type="match status" value="1"/>
</dbReference>
<name>A0A2A2THG2_9CYAN</name>
<evidence type="ECO:0000313" key="12">
    <source>
        <dbReference type="EMBL" id="PAX53068.1"/>
    </source>
</evidence>
<proteinExistence type="inferred from homology"/>
<feature type="domain" description="UspA" evidence="10">
    <location>
        <begin position="566"/>
        <end position="689"/>
    </location>
</feature>
<keyword evidence="13" id="KW-1185">Reference proteome</keyword>
<keyword evidence="4" id="KW-0050">Antiport</keyword>
<dbReference type="AlphaFoldDB" id="A0A2A2THG2"/>
<evidence type="ECO:0000256" key="9">
    <source>
        <dbReference type="SAM" id="Phobius"/>
    </source>
</evidence>
<evidence type="ECO:0000256" key="2">
    <source>
        <dbReference type="ARBA" id="ARBA00005551"/>
    </source>
</evidence>